<name>A0A846MGI4_9BACL</name>
<organism evidence="1 2">
    <name type="scientific">Saccharococcus thermophilus</name>
    <dbReference type="NCBI Taxonomy" id="29396"/>
    <lineage>
        <taxon>Bacteria</taxon>
        <taxon>Bacillati</taxon>
        <taxon>Bacillota</taxon>
        <taxon>Bacilli</taxon>
        <taxon>Bacillales</taxon>
        <taxon>Anoxybacillaceae</taxon>
        <taxon>Saccharococcus</taxon>
    </lineage>
</organism>
<reference evidence="1 2" key="1">
    <citation type="submission" date="2020-03" db="EMBL/GenBank/DDBJ databases">
        <title>Genomic Encyclopedia of Archaeal and Bacterial Type Strains, Phase II (KMG-II): from individual species to whole genera.</title>
        <authorList>
            <person name="Goeker M."/>
        </authorList>
    </citation>
    <scope>NUCLEOTIDE SEQUENCE [LARGE SCALE GENOMIC DNA]</scope>
    <source>
        <strain evidence="1 2">DSM 4749</strain>
    </source>
</reference>
<dbReference type="EMBL" id="JAASRS010000001">
    <property type="protein sequence ID" value="NIK15309.1"/>
    <property type="molecule type" value="Genomic_DNA"/>
</dbReference>
<comment type="caution">
    <text evidence="1">The sequence shown here is derived from an EMBL/GenBank/DDBJ whole genome shotgun (WGS) entry which is preliminary data.</text>
</comment>
<sequence>MYFGKRIALFSEWIIKGFGGKTVKDFNKMIGTIMKETGFNYEFIVNGLSLEEFEDLYLKCRLKEKLDKKSSDTDKLITKIKNQLGCSHDFAVKVVRDVEARKMVIDGLLDLVNELKALEG</sequence>
<dbReference type="Proteomes" id="UP000532769">
    <property type="component" value="Unassembled WGS sequence"/>
</dbReference>
<dbReference type="RefSeq" id="WP_166910116.1">
    <property type="nucleotide sequence ID" value="NZ_JAASRS010000001.1"/>
</dbReference>
<protein>
    <submittedName>
        <fullName evidence="1">Uncharacterized protein</fullName>
    </submittedName>
</protein>
<evidence type="ECO:0000313" key="2">
    <source>
        <dbReference type="Proteomes" id="UP000532769"/>
    </source>
</evidence>
<proteinExistence type="predicted"/>
<dbReference type="AlphaFoldDB" id="A0A846MGI4"/>
<keyword evidence="2" id="KW-1185">Reference proteome</keyword>
<gene>
    <name evidence="1" type="ORF">BDD39_001819</name>
</gene>
<accession>A0A846MGI4</accession>
<evidence type="ECO:0000313" key="1">
    <source>
        <dbReference type="EMBL" id="NIK15309.1"/>
    </source>
</evidence>